<dbReference type="AlphaFoldDB" id="X0XQ89"/>
<gene>
    <name evidence="2" type="ORF">S01H1_84887</name>
</gene>
<name>X0XQ89_9ZZZZ</name>
<dbReference type="SUPFAM" id="SSF53335">
    <property type="entry name" value="S-adenosyl-L-methionine-dependent methyltransferases"/>
    <property type="match status" value="1"/>
</dbReference>
<evidence type="ECO:0008006" key="3">
    <source>
        <dbReference type="Google" id="ProtNLM"/>
    </source>
</evidence>
<reference evidence="2" key="1">
    <citation type="journal article" date="2014" name="Front. Microbiol.">
        <title>High frequency of phylogenetically diverse reductive dehalogenase-homologous genes in deep subseafloor sedimentary metagenomes.</title>
        <authorList>
            <person name="Kawai M."/>
            <person name="Futagami T."/>
            <person name="Toyoda A."/>
            <person name="Takaki Y."/>
            <person name="Nishi S."/>
            <person name="Hori S."/>
            <person name="Arai W."/>
            <person name="Tsubouchi T."/>
            <person name="Morono Y."/>
            <person name="Uchiyama I."/>
            <person name="Ito T."/>
            <person name="Fujiyama A."/>
            <person name="Inagaki F."/>
            <person name="Takami H."/>
        </authorList>
    </citation>
    <scope>NUCLEOTIDE SEQUENCE</scope>
    <source>
        <strain evidence="2">Expedition CK06-06</strain>
    </source>
</reference>
<evidence type="ECO:0000256" key="1">
    <source>
        <dbReference type="SAM" id="MobiDB-lite"/>
    </source>
</evidence>
<feature type="region of interest" description="Disordered" evidence="1">
    <location>
        <begin position="33"/>
        <end position="64"/>
    </location>
</feature>
<accession>X0XQ89</accession>
<comment type="caution">
    <text evidence="2">The sequence shown here is derived from an EMBL/GenBank/DDBJ whole genome shotgun (WGS) entry which is preliminary data.</text>
</comment>
<feature type="non-terminal residue" evidence="2">
    <location>
        <position position="1"/>
    </location>
</feature>
<feature type="compositionally biased region" description="Polar residues" evidence="1">
    <location>
        <begin position="48"/>
        <end position="62"/>
    </location>
</feature>
<sequence length="115" mass="12900">ILALSDPPYYTACPNPFLPEILERWQAERAQLRADLGLPDDSADNGKSPISNLQSPTSNLHSQPVYHREPFASDVSEGKNNPIYNAHSYHTKVPHKAVMRYILHYTDPGDIVFDG</sequence>
<proteinExistence type="predicted"/>
<feature type="non-terminal residue" evidence="2">
    <location>
        <position position="115"/>
    </location>
</feature>
<evidence type="ECO:0000313" key="2">
    <source>
        <dbReference type="EMBL" id="GAG45364.1"/>
    </source>
</evidence>
<dbReference type="EMBL" id="BARS01058089">
    <property type="protein sequence ID" value="GAG45364.1"/>
    <property type="molecule type" value="Genomic_DNA"/>
</dbReference>
<protein>
    <recommendedName>
        <fullName evidence="3">DNA methylase N-4/N-6 domain-containing protein</fullName>
    </recommendedName>
</protein>
<organism evidence="2">
    <name type="scientific">marine sediment metagenome</name>
    <dbReference type="NCBI Taxonomy" id="412755"/>
    <lineage>
        <taxon>unclassified sequences</taxon>
        <taxon>metagenomes</taxon>
        <taxon>ecological metagenomes</taxon>
    </lineage>
</organism>
<dbReference type="InterPro" id="IPR029063">
    <property type="entry name" value="SAM-dependent_MTases_sf"/>
</dbReference>